<keyword evidence="1" id="KW-0472">Membrane</keyword>
<dbReference type="AlphaFoldDB" id="A0A8J7MSJ3"/>
<reference evidence="2" key="1">
    <citation type="submission" date="2021-01" db="EMBL/GenBank/DDBJ databases">
        <title>Genome seq and assembly of Tabrizicola sp. KVB23.</title>
        <authorList>
            <person name="Chhetri G."/>
        </authorList>
    </citation>
    <scope>NUCLEOTIDE SEQUENCE</scope>
    <source>
        <strain evidence="2">KVB23</strain>
    </source>
</reference>
<feature type="transmembrane region" description="Helical" evidence="1">
    <location>
        <begin position="12"/>
        <end position="34"/>
    </location>
</feature>
<evidence type="ECO:0000313" key="2">
    <source>
        <dbReference type="EMBL" id="MBL4926539.1"/>
    </source>
</evidence>
<evidence type="ECO:0000313" key="3">
    <source>
        <dbReference type="Proteomes" id="UP000619033"/>
    </source>
</evidence>
<comment type="caution">
    <text evidence="2">The sequence shown here is derived from an EMBL/GenBank/DDBJ whole genome shotgun (WGS) entry which is preliminary data.</text>
</comment>
<keyword evidence="1" id="KW-0812">Transmembrane</keyword>
<accession>A0A8J7MSJ3</accession>
<sequence>MNRIFQRQQRNLGDYAALGLVGVVFLSMLALIAMPEALVKAAPAIITATQ</sequence>
<keyword evidence="3" id="KW-1185">Reference proteome</keyword>
<dbReference type="EMBL" id="JAESVP010000001">
    <property type="protein sequence ID" value="MBL4926539.1"/>
    <property type="molecule type" value="Genomic_DNA"/>
</dbReference>
<gene>
    <name evidence="2" type="ORF">JI744_00340</name>
</gene>
<organism evidence="2 3">
    <name type="scientific">Fuscibacter oryzae</name>
    <dbReference type="NCBI Taxonomy" id="2803939"/>
    <lineage>
        <taxon>Bacteria</taxon>
        <taxon>Pseudomonadati</taxon>
        <taxon>Pseudomonadota</taxon>
        <taxon>Alphaproteobacteria</taxon>
        <taxon>Rhodobacterales</taxon>
        <taxon>Paracoccaceae</taxon>
        <taxon>Fuscibacter</taxon>
    </lineage>
</organism>
<evidence type="ECO:0000256" key="1">
    <source>
        <dbReference type="SAM" id="Phobius"/>
    </source>
</evidence>
<name>A0A8J7MSJ3_9RHOB</name>
<keyword evidence="1" id="KW-1133">Transmembrane helix</keyword>
<dbReference type="RefSeq" id="WP_202657119.1">
    <property type="nucleotide sequence ID" value="NZ_JAESVP010000001.1"/>
</dbReference>
<protein>
    <submittedName>
        <fullName evidence="2">Uncharacterized protein</fullName>
    </submittedName>
</protein>
<dbReference type="Proteomes" id="UP000619033">
    <property type="component" value="Unassembled WGS sequence"/>
</dbReference>
<proteinExistence type="predicted"/>